<keyword evidence="2" id="KW-1185">Reference proteome</keyword>
<dbReference type="Proteomes" id="UP000799291">
    <property type="component" value="Unassembled WGS sequence"/>
</dbReference>
<sequence length="157" mass="17505">GVSGAYWSYDSQSIKMLIGPLPHGAALYDTASVYYSAGYGYWILKGDATAPPCNKRWLSLRFAHDEIEYSSYITNNGSAHTLCCQRFDQQWPQMLFPDIYQTRAVPTHQSHGGLKGDLSLFLALIAFSMSMEDLQQYLSAMCLGGSWQVHGLAHGRK</sequence>
<dbReference type="OrthoDB" id="5243686at2759"/>
<dbReference type="EMBL" id="MU005578">
    <property type="protein sequence ID" value="KAF2685654.1"/>
    <property type="molecule type" value="Genomic_DNA"/>
</dbReference>
<reference evidence="1" key="1">
    <citation type="journal article" date="2020" name="Stud. Mycol.">
        <title>101 Dothideomycetes genomes: a test case for predicting lifestyles and emergence of pathogens.</title>
        <authorList>
            <person name="Haridas S."/>
            <person name="Albert R."/>
            <person name="Binder M."/>
            <person name="Bloem J."/>
            <person name="Labutti K."/>
            <person name="Salamov A."/>
            <person name="Andreopoulos B."/>
            <person name="Baker S."/>
            <person name="Barry K."/>
            <person name="Bills G."/>
            <person name="Bluhm B."/>
            <person name="Cannon C."/>
            <person name="Castanera R."/>
            <person name="Culley D."/>
            <person name="Daum C."/>
            <person name="Ezra D."/>
            <person name="Gonzalez J."/>
            <person name="Henrissat B."/>
            <person name="Kuo A."/>
            <person name="Liang C."/>
            <person name="Lipzen A."/>
            <person name="Lutzoni F."/>
            <person name="Magnuson J."/>
            <person name="Mondo S."/>
            <person name="Nolan M."/>
            <person name="Ohm R."/>
            <person name="Pangilinan J."/>
            <person name="Park H.-J."/>
            <person name="Ramirez L."/>
            <person name="Alfaro M."/>
            <person name="Sun H."/>
            <person name="Tritt A."/>
            <person name="Yoshinaga Y."/>
            <person name="Zwiers L.-H."/>
            <person name="Turgeon B."/>
            <person name="Goodwin S."/>
            <person name="Spatafora J."/>
            <person name="Crous P."/>
            <person name="Grigoriev I."/>
        </authorList>
    </citation>
    <scope>NUCLEOTIDE SEQUENCE</scope>
    <source>
        <strain evidence="1">CBS 122367</strain>
    </source>
</reference>
<protein>
    <submittedName>
        <fullName evidence="1">Uncharacterized protein</fullName>
    </submittedName>
</protein>
<organism evidence="1 2">
    <name type="scientific">Lentithecium fluviatile CBS 122367</name>
    <dbReference type="NCBI Taxonomy" id="1168545"/>
    <lineage>
        <taxon>Eukaryota</taxon>
        <taxon>Fungi</taxon>
        <taxon>Dikarya</taxon>
        <taxon>Ascomycota</taxon>
        <taxon>Pezizomycotina</taxon>
        <taxon>Dothideomycetes</taxon>
        <taxon>Pleosporomycetidae</taxon>
        <taxon>Pleosporales</taxon>
        <taxon>Massarineae</taxon>
        <taxon>Lentitheciaceae</taxon>
        <taxon>Lentithecium</taxon>
    </lineage>
</organism>
<evidence type="ECO:0000313" key="2">
    <source>
        <dbReference type="Proteomes" id="UP000799291"/>
    </source>
</evidence>
<feature type="non-terminal residue" evidence="1">
    <location>
        <position position="1"/>
    </location>
</feature>
<name>A0A6G1J541_9PLEO</name>
<proteinExistence type="predicted"/>
<accession>A0A6G1J541</accession>
<dbReference type="AlphaFoldDB" id="A0A6G1J541"/>
<gene>
    <name evidence="1" type="ORF">K458DRAFT_299890</name>
</gene>
<evidence type="ECO:0000313" key="1">
    <source>
        <dbReference type="EMBL" id="KAF2685654.1"/>
    </source>
</evidence>